<dbReference type="RefSeq" id="WP_079640379.1">
    <property type="nucleotide sequence ID" value="NZ_FUZF01000001.1"/>
</dbReference>
<dbReference type="Proteomes" id="UP000190150">
    <property type="component" value="Unassembled WGS sequence"/>
</dbReference>
<dbReference type="Pfam" id="PF05117">
    <property type="entry name" value="DUF695"/>
    <property type="match status" value="1"/>
</dbReference>
<dbReference type="OrthoDB" id="9151249at2"/>
<organism evidence="2 3">
    <name type="scientific">Sphingobacterium nematocida</name>
    <dbReference type="NCBI Taxonomy" id="1513896"/>
    <lineage>
        <taxon>Bacteria</taxon>
        <taxon>Pseudomonadati</taxon>
        <taxon>Bacteroidota</taxon>
        <taxon>Sphingobacteriia</taxon>
        <taxon>Sphingobacteriales</taxon>
        <taxon>Sphingobacteriaceae</taxon>
        <taxon>Sphingobacterium</taxon>
    </lineage>
</organism>
<sequence>MSFFKNIFSKKEEPIKNYVDFWNWFQANENTFFKAIKSHEEIEERFFDKLSPKLSELKDGYFYLAGMYDDNTVELVLTADGNAKNIVFIEELVEHAPKIDGWKFTALKPAMDIKNVAISMGGYKFDSNNLFFYSNDNPVYPDEIDLCVIHNELTEDNTQEIGNGTYVFLDNYLGELDFLNNIDNLKIISRQEAEKELVPIDKLKDFLAWRQKEFIEKYSGLRCNTENDGYSSLEAVLNNGRPLLAIVNSTLLEWDGKASHPWILEVQINYNGNENNGLPDASTYELLDEFEEQIMLELKDFDGYLNVARETADNSRQIYFACKDFRKPSRILHTLIKKYSDKLRIEYDIYKDKYWQSFERFRLN</sequence>
<dbReference type="AlphaFoldDB" id="A0A1T5AMH8"/>
<gene>
    <name evidence="2" type="ORF">SAMN05660841_00005</name>
</gene>
<accession>A0A1T5AMH8</accession>
<proteinExistence type="predicted"/>
<evidence type="ECO:0000313" key="2">
    <source>
        <dbReference type="EMBL" id="SKB36039.1"/>
    </source>
</evidence>
<evidence type="ECO:0000313" key="3">
    <source>
        <dbReference type="Proteomes" id="UP000190150"/>
    </source>
</evidence>
<reference evidence="3" key="1">
    <citation type="submission" date="2017-02" db="EMBL/GenBank/DDBJ databases">
        <authorList>
            <person name="Varghese N."/>
            <person name="Submissions S."/>
        </authorList>
    </citation>
    <scope>NUCLEOTIDE SEQUENCE [LARGE SCALE GENOMIC DNA]</scope>
    <source>
        <strain evidence="3">DSM 24091</strain>
    </source>
</reference>
<feature type="domain" description="DUF695" evidence="1">
    <location>
        <begin position="238"/>
        <end position="361"/>
    </location>
</feature>
<name>A0A1T5AMH8_9SPHI</name>
<dbReference type="EMBL" id="FUZF01000001">
    <property type="protein sequence ID" value="SKB36039.1"/>
    <property type="molecule type" value="Genomic_DNA"/>
</dbReference>
<evidence type="ECO:0000259" key="1">
    <source>
        <dbReference type="Pfam" id="PF05117"/>
    </source>
</evidence>
<keyword evidence="3" id="KW-1185">Reference proteome</keyword>
<dbReference type="InterPro" id="IPR016097">
    <property type="entry name" value="DUF695"/>
</dbReference>
<dbReference type="STRING" id="1513896.SAMN05660841_00005"/>
<protein>
    <recommendedName>
        <fullName evidence="1">DUF695 domain-containing protein</fullName>
    </recommendedName>
</protein>